<proteinExistence type="predicted"/>
<dbReference type="InterPro" id="IPR045443">
    <property type="entry name" value="DUF6504"/>
</dbReference>
<dbReference type="STRING" id="56780.SYN_03386"/>
<name>Q2LQU8_SYNAS</name>
<dbReference type="Pfam" id="PF20114">
    <property type="entry name" value="DUF6504"/>
    <property type="match status" value="1"/>
</dbReference>
<accession>Q2LQU8</accession>
<evidence type="ECO:0000313" key="2">
    <source>
        <dbReference type="EMBL" id="ABC76456.1"/>
    </source>
</evidence>
<gene>
    <name evidence="2" type="ORF">SYN_03386</name>
</gene>
<dbReference type="Proteomes" id="UP000001933">
    <property type="component" value="Chromosome"/>
</dbReference>
<dbReference type="InParanoid" id="Q2LQU8"/>
<protein>
    <submittedName>
        <fullName evidence="2">Hypothetical cytosolic protein</fullName>
    </submittedName>
</protein>
<dbReference type="HOGENOM" id="CLU_2083671_0_0_7"/>
<evidence type="ECO:0000313" key="3">
    <source>
        <dbReference type="Proteomes" id="UP000001933"/>
    </source>
</evidence>
<reference evidence="2 3" key="1">
    <citation type="journal article" date="2007" name="Proc. Natl. Acad. Sci. U.S.A.">
        <title>The genome of Syntrophus aciditrophicus: life at the thermodynamic limit of microbial growth.</title>
        <authorList>
            <person name="McInerney M.J."/>
            <person name="Rohlin L."/>
            <person name="Mouttaki H."/>
            <person name="Kim U."/>
            <person name="Krupp R.S."/>
            <person name="Rios-Hernandez L."/>
            <person name="Sieber J."/>
            <person name="Struchtemeyer C.G."/>
            <person name="Bhattacharyya A."/>
            <person name="Campbell J.W."/>
            <person name="Gunsalus R.P."/>
        </authorList>
    </citation>
    <scope>NUCLEOTIDE SEQUENCE [LARGE SCALE GENOMIC DNA]</scope>
    <source>
        <strain evidence="2 3">SB</strain>
    </source>
</reference>
<dbReference type="eggNOG" id="ENOG5033YN1">
    <property type="taxonomic scope" value="Bacteria"/>
</dbReference>
<dbReference type="EMBL" id="CP000252">
    <property type="protein sequence ID" value="ABC76456.1"/>
    <property type="molecule type" value="Genomic_DNA"/>
</dbReference>
<dbReference type="AlphaFoldDB" id="Q2LQU8"/>
<sequence>MTMGERFVSEVISPVVSTCDTSRMAIGEPGLPREFLWRDRTLRIAEVLRTWRETGKCRHGSPERYVRKHWFEVITTANDIMNIYFERQSHRGKKGDRWWLFSIREAEEERKEDSFHP</sequence>
<dbReference type="KEGG" id="sat:SYN_03386"/>
<dbReference type="OrthoDB" id="5515791at2"/>
<keyword evidence="3" id="KW-1185">Reference proteome</keyword>
<organism evidence="2 3">
    <name type="scientific">Syntrophus aciditrophicus (strain SB)</name>
    <dbReference type="NCBI Taxonomy" id="56780"/>
    <lineage>
        <taxon>Bacteria</taxon>
        <taxon>Pseudomonadati</taxon>
        <taxon>Thermodesulfobacteriota</taxon>
        <taxon>Syntrophia</taxon>
        <taxon>Syntrophales</taxon>
        <taxon>Syntrophaceae</taxon>
        <taxon>Syntrophus</taxon>
    </lineage>
</organism>
<evidence type="ECO:0000259" key="1">
    <source>
        <dbReference type="Pfam" id="PF20114"/>
    </source>
</evidence>
<feature type="domain" description="DUF6504" evidence="1">
    <location>
        <begin position="3"/>
        <end position="105"/>
    </location>
</feature>